<proteinExistence type="predicted"/>
<accession>A0A0F9BQQ2</accession>
<name>A0A0F9BQQ2_9ZZZZ</name>
<evidence type="ECO:0000313" key="1">
    <source>
        <dbReference type="EMBL" id="KKL24209.1"/>
    </source>
</evidence>
<protein>
    <recommendedName>
        <fullName evidence="2">CopG family transcriptional regulator</fullName>
    </recommendedName>
</protein>
<sequence length="55" mass="6613">MSSSYEKIGVLFKKLNLDLYKWVVRRSKEEDMSMSSFIVRSLKKIRRIENDEKSI</sequence>
<dbReference type="AlphaFoldDB" id="A0A0F9BQQ2"/>
<gene>
    <name evidence="1" type="ORF">LCGC14_2417640</name>
</gene>
<reference evidence="1" key="1">
    <citation type="journal article" date="2015" name="Nature">
        <title>Complex archaea that bridge the gap between prokaryotes and eukaryotes.</title>
        <authorList>
            <person name="Spang A."/>
            <person name="Saw J.H."/>
            <person name="Jorgensen S.L."/>
            <person name="Zaremba-Niedzwiedzka K."/>
            <person name="Martijn J."/>
            <person name="Lind A.E."/>
            <person name="van Eijk R."/>
            <person name="Schleper C."/>
            <person name="Guy L."/>
            <person name="Ettema T.J."/>
        </authorList>
    </citation>
    <scope>NUCLEOTIDE SEQUENCE</scope>
</reference>
<organism evidence="1">
    <name type="scientific">marine sediment metagenome</name>
    <dbReference type="NCBI Taxonomy" id="412755"/>
    <lineage>
        <taxon>unclassified sequences</taxon>
        <taxon>metagenomes</taxon>
        <taxon>ecological metagenomes</taxon>
    </lineage>
</organism>
<comment type="caution">
    <text evidence="1">The sequence shown here is derived from an EMBL/GenBank/DDBJ whole genome shotgun (WGS) entry which is preliminary data.</text>
</comment>
<dbReference type="EMBL" id="LAZR01036680">
    <property type="protein sequence ID" value="KKL24209.1"/>
    <property type="molecule type" value="Genomic_DNA"/>
</dbReference>
<evidence type="ECO:0008006" key="2">
    <source>
        <dbReference type="Google" id="ProtNLM"/>
    </source>
</evidence>